<dbReference type="PANTHER" id="PTHR22911:SF6">
    <property type="entry name" value="SOLUTE CARRIER FAMILY 35 MEMBER G1"/>
    <property type="match status" value="1"/>
</dbReference>
<evidence type="ECO:0000256" key="2">
    <source>
        <dbReference type="ARBA" id="ARBA00009853"/>
    </source>
</evidence>
<feature type="transmembrane region" description="Helical" evidence="6">
    <location>
        <begin position="177"/>
        <end position="196"/>
    </location>
</feature>
<dbReference type="AlphaFoldDB" id="A0A421BLJ7"/>
<feature type="domain" description="EamA" evidence="7">
    <location>
        <begin position="150"/>
        <end position="274"/>
    </location>
</feature>
<evidence type="ECO:0000256" key="4">
    <source>
        <dbReference type="ARBA" id="ARBA00022989"/>
    </source>
</evidence>
<feature type="transmembrane region" description="Helical" evidence="6">
    <location>
        <begin position="74"/>
        <end position="91"/>
    </location>
</feature>
<dbReference type="InterPro" id="IPR037185">
    <property type="entry name" value="EmrE-like"/>
</dbReference>
<dbReference type="Proteomes" id="UP000279673">
    <property type="component" value="Unassembled WGS sequence"/>
</dbReference>
<feature type="domain" description="EamA" evidence="7">
    <location>
        <begin position="5"/>
        <end position="137"/>
    </location>
</feature>
<comment type="subcellular location">
    <subcellularLocation>
        <location evidence="1">Membrane</location>
        <topology evidence="1">Multi-pass membrane protein</topology>
    </subcellularLocation>
</comment>
<dbReference type="SUPFAM" id="SSF103481">
    <property type="entry name" value="Multidrug resistance efflux transporter EmrE"/>
    <property type="match status" value="2"/>
</dbReference>
<dbReference type="Pfam" id="PF00892">
    <property type="entry name" value="EamA"/>
    <property type="match status" value="2"/>
</dbReference>
<evidence type="ECO:0000256" key="6">
    <source>
        <dbReference type="SAM" id="Phobius"/>
    </source>
</evidence>
<dbReference type="EMBL" id="RCHI01000013">
    <property type="protein sequence ID" value="RLL63923.1"/>
    <property type="molecule type" value="Genomic_DNA"/>
</dbReference>
<organism evidence="8 9">
    <name type="scientific">Paenirhodobacter hankyongi</name>
    <dbReference type="NCBI Taxonomy" id="2294033"/>
    <lineage>
        <taxon>Bacteria</taxon>
        <taxon>Pseudomonadati</taxon>
        <taxon>Pseudomonadota</taxon>
        <taxon>Alphaproteobacteria</taxon>
        <taxon>Rhodobacterales</taxon>
        <taxon>Rhodobacter group</taxon>
        <taxon>Paenirhodobacter</taxon>
    </lineage>
</organism>
<evidence type="ECO:0000256" key="3">
    <source>
        <dbReference type="ARBA" id="ARBA00022692"/>
    </source>
</evidence>
<gene>
    <name evidence="8" type="ORF">DYS74_13325</name>
</gene>
<evidence type="ECO:0000313" key="9">
    <source>
        <dbReference type="Proteomes" id="UP000279673"/>
    </source>
</evidence>
<comment type="caution">
    <text evidence="8">The sequence shown here is derived from an EMBL/GenBank/DDBJ whole genome shotgun (WGS) entry which is preliminary data.</text>
</comment>
<comment type="similarity">
    <text evidence="2">Belongs to the drug/metabolite transporter (DMT) superfamily. 10 TMS drug/metabolite exporter (DME) (TC 2.A.7.3) family.</text>
</comment>
<dbReference type="Gene3D" id="1.10.3730.20">
    <property type="match status" value="1"/>
</dbReference>
<keyword evidence="4 6" id="KW-1133">Transmembrane helix</keyword>
<protein>
    <submittedName>
        <fullName evidence="8">DMT family transporter</fullName>
    </submittedName>
</protein>
<dbReference type="InterPro" id="IPR000620">
    <property type="entry name" value="EamA_dom"/>
</dbReference>
<accession>A0A421BLJ7</accession>
<keyword evidence="3 6" id="KW-0812">Transmembrane</keyword>
<dbReference type="GO" id="GO:0016020">
    <property type="term" value="C:membrane"/>
    <property type="evidence" value="ECO:0007669"/>
    <property type="project" value="UniProtKB-SubCell"/>
</dbReference>
<feature type="transmembrane region" description="Helical" evidence="6">
    <location>
        <begin position="36"/>
        <end position="54"/>
    </location>
</feature>
<feature type="transmembrane region" description="Helical" evidence="6">
    <location>
        <begin position="262"/>
        <end position="280"/>
    </location>
</feature>
<dbReference type="RefSeq" id="WP_121534180.1">
    <property type="nucleotide sequence ID" value="NZ_RCHI01000013.1"/>
</dbReference>
<proteinExistence type="inferred from homology"/>
<feature type="transmembrane region" description="Helical" evidence="6">
    <location>
        <begin position="123"/>
        <end position="140"/>
    </location>
</feature>
<dbReference type="PANTHER" id="PTHR22911">
    <property type="entry name" value="ACYL-MALONYL CONDENSING ENZYME-RELATED"/>
    <property type="match status" value="1"/>
</dbReference>
<reference evidence="8 9" key="1">
    <citation type="submission" date="2018-10" db="EMBL/GenBank/DDBJ databases">
        <title>Rhodobacter sp . BO-81.</title>
        <authorList>
            <person name="Im W.T."/>
        </authorList>
    </citation>
    <scope>NUCLEOTIDE SEQUENCE [LARGE SCALE GENOMIC DNA]</scope>
    <source>
        <strain evidence="8 9">BO-81</strain>
    </source>
</reference>
<evidence type="ECO:0000313" key="8">
    <source>
        <dbReference type="EMBL" id="RLL63923.1"/>
    </source>
</evidence>
<feature type="transmembrane region" description="Helical" evidence="6">
    <location>
        <begin position="97"/>
        <end position="114"/>
    </location>
</feature>
<keyword evidence="5 6" id="KW-0472">Membrane</keyword>
<evidence type="ECO:0000259" key="7">
    <source>
        <dbReference type="Pfam" id="PF00892"/>
    </source>
</evidence>
<evidence type="ECO:0000256" key="5">
    <source>
        <dbReference type="ARBA" id="ARBA00023136"/>
    </source>
</evidence>
<name>A0A421BLJ7_9RHOB</name>
<feature type="transmembrane region" description="Helical" evidence="6">
    <location>
        <begin position="146"/>
        <end position="165"/>
    </location>
</feature>
<sequence length="298" mass="32195">MENLRGSLLMVGAMLGFALEDMFMKRLTAELPVGQMIMLLGALGAAIFAAAALARRENPFTRRLFTGPVIWRSFAEFVATMFYVSAIAFTPLAQASAIQQAAPLVVTLGAALFLKETVGWRRWLAIGAGFAGVMIVIQPGTTGFSVLSLLSVMSVIWISARDLITRRIGRGVTSLQLATWGFAAIVPAGPIMLWFLGDHLVPMQALQWAMLCGAALFGAAAYYMLIASVRIGEMSFITPFRYTRLIFAVAIGWAVFREPPGPATLIGGAVIVASGLYTIWREAARRRANAAFVANMPR</sequence>
<evidence type="ECO:0000256" key="1">
    <source>
        <dbReference type="ARBA" id="ARBA00004141"/>
    </source>
</evidence>
<feature type="transmembrane region" description="Helical" evidence="6">
    <location>
        <begin position="208"/>
        <end position="227"/>
    </location>
</feature>
<keyword evidence="9" id="KW-1185">Reference proteome</keyword>
<feature type="transmembrane region" description="Helical" evidence="6">
    <location>
        <begin position="239"/>
        <end position="256"/>
    </location>
</feature>